<protein>
    <recommendedName>
        <fullName evidence="1">RelA/SpoT domain-containing protein</fullName>
    </recommendedName>
</protein>
<proteinExistence type="predicted"/>
<dbReference type="Proteomes" id="UP001071110">
    <property type="component" value="Unassembled WGS sequence"/>
</dbReference>
<dbReference type="SMART" id="SM00954">
    <property type="entry name" value="RelA_SpoT"/>
    <property type="match status" value="1"/>
</dbReference>
<name>A0A9Q4NRH2_9CORY</name>
<keyword evidence="3" id="KW-1185">Reference proteome</keyword>
<reference evidence="2" key="1">
    <citation type="submission" date="2022-08" db="EMBL/GenBank/DDBJ databases">
        <title>Corynebacterium sp. nov., isolated from clinical breast specimens.</title>
        <authorList>
            <person name="Zhang T."/>
        </authorList>
    </citation>
    <scope>NUCLEOTIDE SEQUENCE</scope>
    <source>
        <strain evidence="2">CCUG 57942</strain>
    </source>
</reference>
<dbReference type="Pfam" id="PF04607">
    <property type="entry name" value="RelA_SpoT"/>
    <property type="match status" value="1"/>
</dbReference>
<dbReference type="Gene3D" id="3.30.460.10">
    <property type="entry name" value="Beta Polymerase, domain 2"/>
    <property type="match status" value="1"/>
</dbReference>
<evidence type="ECO:0000313" key="2">
    <source>
        <dbReference type="EMBL" id="MCZ2220182.1"/>
    </source>
</evidence>
<feature type="domain" description="RelA/SpoT" evidence="1">
    <location>
        <begin position="78"/>
        <end position="189"/>
    </location>
</feature>
<dbReference type="InterPro" id="IPR007685">
    <property type="entry name" value="RelA_SpoT"/>
</dbReference>
<organism evidence="2 3">
    <name type="scientific">Corynebacterium pilbarense</name>
    <dbReference type="NCBI Taxonomy" id="1288393"/>
    <lineage>
        <taxon>Bacteria</taxon>
        <taxon>Bacillati</taxon>
        <taxon>Actinomycetota</taxon>
        <taxon>Actinomycetes</taxon>
        <taxon>Mycobacteriales</taxon>
        <taxon>Corynebacteriaceae</taxon>
        <taxon>Corynebacterium</taxon>
    </lineage>
</organism>
<dbReference type="AlphaFoldDB" id="A0A9Q4NRH2"/>
<dbReference type="SUPFAM" id="SSF81301">
    <property type="entry name" value="Nucleotidyltransferase"/>
    <property type="match status" value="1"/>
</dbReference>
<accession>A0A9Q4NRH2</accession>
<dbReference type="RefSeq" id="WP_269027069.1">
    <property type="nucleotide sequence ID" value="NZ_BAABDP010000005.1"/>
</dbReference>
<comment type="caution">
    <text evidence="2">The sequence shown here is derived from an EMBL/GenBank/DDBJ whole genome shotgun (WGS) entry which is preliminary data.</text>
</comment>
<dbReference type="CDD" id="cd05399">
    <property type="entry name" value="NT_Rel-Spo_like"/>
    <property type="match status" value="1"/>
</dbReference>
<gene>
    <name evidence="2" type="ORF">NUW87_02180</name>
</gene>
<dbReference type="InterPro" id="IPR043519">
    <property type="entry name" value="NT_sf"/>
</dbReference>
<dbReference type="EMBL" id="JANRML010000002">
    <property type="protein sequence ID" value="MCZ2220182.1"/>
    <property type="molecule type" value="Genomic_DNA"/>
</dbReference>
<sequence>MNSTPIFDFLQRQPPFSKGDIDRLGQYFAGRRDSPPESASQILQWHATLTERSEDAIRKWIRTHPELAGSSTGLVSSGRVKSASTITPKVRDRNLQLSRIQDFSGTRFSWNCLHGELLGAAEGLASHLASTGVSAQVKDYLANPQQGYRAIHIWIQAPAGRLEIQLRTVLQSAWANAFEKAADLTDRRIRYESDFRPTDQKLNQIVTELLQLSDSIYELEQRIEANLREEATLLSNLSAQSRMVPFSERTHLTMSEVYSYLARSEYAKSLQASHNRDLLKSLDRLALSLAQYGSSDSSEGGENNGSLPH</sequence>
<dbReference type="GO" id="GO:0015969">
    <property type="term" value="P:guanosine tetraphosphate metabolic process"/>
    <property type="evidence" value="ECO:0007669"/>
    <property type="project" value="InterPro"/>
</dbReference>
<evidence type="ECO:0000313" key="3">
    <source>
        <dbReference type="Proteomes" id="UP001071110"/>
    </source>
</evidence>
<evidence type="ECO:0000259" key="1">
    <source>
        <dbReference type="SMART" id="SM00954"/>
    </source>
</evidence>